<feature type="transmembrane region" description="Helical" evidence="2">
    <location>
        <begin position="47"/>
        <end position="66"/>
    </location>
</feature>
<dbReference type="Proteomes" id="UP000033740">
    <property type="component" value="Unassembled WGS sequence"/>
</dbReference>
<organism evidence="3 4">
    <name type="scientific">Microbacterium azadirachtae</name>
    <dbReference type="NCBI Taxonomy" id="582680"/>
    <lineage>
        <taxon>Bacteria</taxon>
        <taxon>Bacillati</taxon>
        <taxon>Actinomycetota</taxon>
        <taxon>Actinomycetes</taxon>
        <taxon>Micrococcales</taxon>
        <taxon>Microbacteriaceae</taxon>
        <taxon>Microbacterium</taxon>
    </lineage>
</organism>
<feature type="transmembrane region" description="Helical" evidence="2">
    <location>
        <begin position="12"/>
        <end position="35"/>
    </location>
</feature>
<evidence type="ECO:0000313" key="4">
    <source>
        <dbReference type="Proteomes" id="UP000033740"/>
    </source>
</evidence>
<proteinExistence type="predicted"/>
<reference evidence="3 4" key="1">
    <citation type="submission" date="2015-02" db="EMBL/GenBank/DDBJ databases">
        <title>Draft genome sequences of ten Microbacterium spp. with emphasis on heavy metal contaminated environments.</title>
        <authorList>
            <person name="Corretto E."/>
        </authorList>
    </citation>
    <scope>NUCLEOTIDE SEQUENCE [LARGE SCALE GENOMIC DNA]</scope>
    <source>
        <strain evidence="3 4">ARN176</strain>
    </source>
</reference>
<evidence type="ECO:0000256" key="2">
    <source>
        <dbReference type="SAM" id="Phobius"/>
    </source>
</evidence>
<keyword evidence="2" id="KW-1133">Transmembrane helix</keyword>
<dbReference type="RefSeq" id="WP_152642174.1">
    <property type="nucleotide sequence ID" value="NZ_JYIX01000037.1"/>
</dbReference>
<feature type="region of interest" description="Disordered" evidence="1">
    <location>
        <begin position="68"/>
        <end position="94"/>
    </location>
</feature>
<accession>A0A0F0LG80</accession>
<dbReference type="PATRIC" id="fig|582680.6.peg.2697"/>
<comment type="caution">
    <text evidence="3">The sequence shown here is derived from an EMBL/GenBank/DDBJ whole genome shotgun (WGS) entry which is preliminary data.</text>
</comment>
<evidence type="ECO:0000313" key="3">
    <source>
        <dbReference type="EMBL" id="KJL32158.1"/>
    </source>
</evidence>
<dbReference type="STRING" id="582680.RS86_02627"/>
<name>A0A0F0LG80_9MICO</name>
<evidence type="ECO:0000256" key="1">
    <source>
        <dbReference type="SAM" id="MobiDB-lite"/>
    </source>
</evidence>
<protein>
    <submittedName>
        <fullName evidence="3">Uncharacterized protein</fullName>
    </submittedName>
</protein>
<sequence>MIAALRRIRLACGLIAVGGFAVIGASRLMAMLAHMPGPGFLGAAEPAVFIVACTLVVAAVISIPYLRETTHPGGSSGSAVRKSPVTRISEDSLR</sequence>
<keyword evidence="4" id="KW-1185">Reference proteome</keyword>
<dbReference type="EMBL" id="JYIX01000037">
    <property type="protein sequence ID" value="KJL32158.1"/>
    <property type="molecule type" value="Genomic_DNA"/>
</dbReference>
<dbReference type="AlphaFoldDB" id="A0A0F0LG80"/>
<gene>
    <name evidence="3" type="ORF">RS86_02627</name>
</gene>
<keyword evidence="2" id="KW-0472">Membrane</keyword>
<keyword evidence="2" id="KW-0812">Transmembrane</keyword>